<accession>A0ACD3QB59</accession>
<reference evidence="1" key="1">
    <citation type="submission" date="2018-11" db="EMBL/GenBank/DDBJ databases">
        <title>The sequence and de novo assembly of Larimichthys crocea genome using PacBio and Hi-C technologies.</title>
        <authorList>
            <person name="Xu P."/>
            <person name="Chen B."/>
            <person name="Zhou Z."/>
            <person name="Ke Q."/>
            <person name="Wu Y."/>
            <person name="Bai H."/>
            <person name="Pu F."/>
        </authorList>
    </citation>
    <scope>NUCLEOTIDE SEQUENCE</scope>
    <source>
        <tissue evidence="1">Muscle</tissue>
    </source>
</reference>
<proteinExistence type="predicted"/>
<sequence>MGGSDLRGQGLGFNIPATATPVSSIITAVRQQDYSASVWLRRREKLEHSQQKCIVIFALVCCFAVLVALIFSAVDIWGEDEDGITEDNCSRDCRVVLVENIPEDISFLDNSTSHVPLSVGLYNLLDQAIRNVEIVSPLWLLNSSDYESSFQPAARQGRALLSRLQGLKAKGIQLKISSGMIDSTELSTLAKHNAEVHYVNMTALTKGHLLSSFWVVDRKHFYIGSASMDWRSLATRKELGVLVYNCSCLALDLHRVFSLYWGLQYKDFIPSFWSKRLFALFNRDTPLQLTLNSTKAQAYVSVLVSYRRSYPRGSDPEEGPSSSADKLLGKDSSTYFQLHLVPEESVHGSGQLFIRSCNLDWVGNEFNFNAGAGLVISQPEGIEERNSTVVEQLRAAFERDWFSRYSRSMQANKIPCNKAPDKQAGVSEN</sequence>
<comment type="caution">
    <text evidence="1">The sequence shown here is derived from an EMBL/GenBank/DDBJ whole genome shotgun (WGS) entry which is preliminary data.</text>
</comment>
<organism evidence="1 2">
    <name type="scientific">Larimichthys crocea</name>
    <name type="common">Large yellow croaker</name>
    <name type="synonym">Pseudosciaena crocea</name>
    <dbReference type="NCBI Taxonomy" id="215358"/>
    <lineage>
        <taxon>Eukaryota</taxon>
        <taxon>Metazoa</taxon>
        <taxon>Chordata</taxon>
        <taxon>Craniata</taxon>
        <taxon>Vertebrata</taxon>
        <taxon>Euteleostomi</taxon>
        <taxon>Actinopterygii</taxon>
        <taxon>Neopterygii</taxon>
        <taxon>Teleostei</taxon>
        <taxon>Neoteleostei</taxon>
        <taxon>Acanthomorphata</taxon>
        <taxon>Eupercaria</taxon>
        <taxon>Sciaenidae</taxon>
        <taxon>Larimichthys</taxon>
    </lineage>
</organism>
<protein>
    <submittedName>
        <fullName evidence="1">Uncharacterized protein</fullName>
    </submittedName>
</protein>
<name>A0ACD3QB59_LARCR</name>
<dbReference type="Proteomes" id="UP000793456">
    <property type="component" value="Chromosome XXI"/>
</dbReference>
<evidence type="ECO:0000313" key="2">
    <source>
        <dbReference type="Proteomes" id="UP000793456"/>
    </source>
</evidence>
<evidence type="ECO:0000313" key="1">
    <source>
        <dbReference type="EMBL" id="TMS04362.1"/>
    </source>
</evidence>
<keyword evidence="2" id="KW-1185">Reference proteome</keyword>
<dbReference type="EMBL" id="CM011694">
    <property type="protein sequence ID" value="TMS04362.1"/>
    <property type="molecule type" value="Genomic_DNA"/>
</dbReference>
<gene>
    <name evidence="1" type="ORF">E3U43_009519</name>
</gene>